<reference evidence="1" key="1">
    <citation type="submission" date="2021-06" db="EMBL/GenBank/DDBJ databases">
        <authorList>
            <consortium name="Wellcome Sanger Institute Data Sharing"/>
        </authorList>
    </citation>
    <scope>NUCLEOTIDE SEQUENCE [LARGE SCALE GENOMIC DNA]</scope>
</reference>
<proteinExistence type="predicted"/>
<reference evidence="1" key="3">
    <citation type="submission" date="2025-09" db="UniProtKB">
        <authorList>
            <consortium name="Ensembl"/>
        </authorList>
    </citation>
    <scope>IDENTIFICATION</scope>
</reference>
<sequence length="88" mass="9928">MTSNACHGQLPFLPGNSFRDLTKTLHGRPQTLKYKNGYAVPQRPLVGIGREPLLVDQFTQSELDQMNRQRAILTYGPARTHPLPDFIP</sequence>
<gene>
    <name evidence="1" type="primary">EFHC1</name>
    <name evidence="1" type="synonym">efhc1</name>
</gene>
<dbReference type="AlphaFoldDB" id="A0A8C4RSN6"/>
<name>A0A8C4RSN6_ERPCA</name>
<reference evidence="1" key="2">
    <citation type="submission" date="2025-08" db="UniProtKB">
        <authorList>
            <consortium name="Ensembl"/>
        </authorList>
    </citation>
    <scope>IDENTIFICATION</scope>
</reference>
<dbReference type="Ensembl" id="ENSECRT00000006842.1">
    <property type="protein sequence ID" value="ENSECRP00000006734.1"/>
    <property type="gene ID" value="ENSECRG00000004482.1"/>
</dbReference>
<dbReference type="Proteomes" id="UP000694620">
    <property type="component" value="Chromosome 3"/>
</dbReference>
<accession>A0A8C4RSN6</accession>
<keyword evidence="2" id="KW-1185">Reference proteome</keyword>
<evidence type="ECO:0000313" key="2">
    <source>
        <dbReference type="Proteomes" id="UP000694620"/>
    </source>
</evidence>
<evidence type="ECO:0000313" key="1">
    <source>
        <dbReference type="Ensembl" id="ENSECRP00000006734.1"/>
    </source>
</evidence>
<protein>
    <submittedName>
        <fullName evidence="1">EF-hand domain (C-terminal) containing 1</fullName>
    </submittedName>
</protein>
<organism evidence="1 2">
    <name type="scientific">Erpetoichthys calabaricus</name>
    <name type="common">Rope fish</name>
    <name type="synonym">Calamoichthys calabaricus</name>
    <dbReference type="NCBI Taxonomy" id="27687"/>
    <lineage>
        <taxon>Eukaryota</taxon>
        <taxon>Metazoa</taxon>
        <taxon>Chordata</taxon>
        <taxon>Craniata</taxon>
        <taxon>Vertebrata</taxon>
        <taxon>Euteleostomi</taxon>
        <taxon>Actinopterygii</taxon>
        <taxon>Polypteriformes</taxon>
        <taxon>Polypteridae</taxon>
        <taxon>Erpetoichthys</taxon>
    </lineage>
</organism>
<dbReference type="GeneTree" id="ENSGT00530000063528"/>